<accession>A0AB74U3U4</accession>
<protein>
    <recommendedName>
        <fullName evidence="2">XRE family transcriptional regulator</fullName>
    </recommendedName>
</protein>
<dbReference type="EMBL" id="CP142436">
    <property type="protein sequence ID" value="XBC51005.1"/>
    <property type="molecule type" value="Genomic_DNA"/>
</dbReference>
<evidence type="ECO:0000313" key="1">
    <source>
        <dbReference type="EMBL" id="XBC51005.1"/>
    </source>
</evidence>
<evidence type="ECO:0008006" key="2">
    <source>
        <dbReference type="Google" id="ProtNLM"/>
    </source>
</evidence>
<dbReference type="AlphaFoldDB" id="A0AB74U3U4"/>
<proteinExistence type="predicted"/>
<reference evidence="1" key="1">
    <citation type="submission" date="2023-12" db="EMBL/GenBank/DDBJ databases">
        <title>Dolosigranulum savutii sp. nov. isolated from human upper respiratory samples collected in Botswana.</title>
        <authorList>
            <person name="Kelly M.S."/>
        </authorList>
    </citation>
    <scope>NUCLEOTIDE SEQUENCE</scope>
    <source>
        <strain evidence="1">MSK211</strain>
    </source>
</reference>
<sequence length="313" mass="36154">MDIINLKHIKQLLNSDIASYTIGNDSGVPRQTISSLRRGDTKLENMSLKNIIKLQSYINKGETNMLNIISTQVNLSQSIDLREISYEMDFDGIRVEHISFDVSENPLTEEMQEELRERMIAKVNDFIDSTDPDEAENQAHDFIHNTLGSFYDLEQEFEKRIIEEMRTTAIRELEDYIDQLDDEEHDELLVETRFGDNHVYEAGVHYQPDHADMWTNDRADAYTGGDRNAYSIGYVKITFAADYKLATQENLTELINEILEDLEPELANALLDWYYEPASQEVYFVTSGMAYDGSDKRAFEVAQSENGEIINWK</sequence>
<dbReference type="RefSeq" id="WP_347299104.1">
    <property type="nucleotide sequence ID" value="NZ_CP142436.1"/>
</dbReference>
<name>A0AB74U3U4_9LACT</name>
<organism evidence="1">
    <name type="scientific">Dolosigranulum savutiense</name>
    <dbReference type="NCBI Taxonomy" id="3110288"/>
    <lineage>
        <taxon>Bacteria</taxon>
        <taxon>Bacillati</taxon>
        <taxon>Bacillota</taxon>
        <taxon>Bacilli</taxon>
        <taxon>Lactobacillales</taxon>
        <taxon>Carnobacteriaceae</taxon>
        <taxon>Dolosigranulum</taxon>
    </lineage>
</organism>
<gene>
    <name evidence="1" type="ORF">VUQ07_07115</name>
</gene>